<proteinExistence type="predicted"/>
<evidence type="ECO:0000259" key="1">
    <source>
        <dbReference type="PROSITE" id="PS00028"/>
    </source>
</evidence>
<gene>
    <name evidence="2" type="ORF">MY1_0466</name>
</gene>
<sequence>MAEGRWKCFRCNLTFKDENIAMMHKKISKHSITKVKQIVA</sequence>
<accession>F9CVD1</accession>
<dbReference type="STRING" id="1001994.MY1_0466"/>
<keyword evidence="3" id="KW-1185">Reference proteome</keyword>
<dbReference type="AlphaFoldDB" id="F9CVD1"/>
<name>F9CVD1_9ARCH</name>
<dbReference type="GeneID" id="65843641"/>
<dbReference type="PROSITE" id="PS00028">
    <property type="entry name" value="ZINC_FINGER_C2H2_1"/>
    <property type="match status" value="1"/>
</dbReference>
<evidence type="ECO:0000313" key="3">
    <source>
        <dbReference type="Proteomes" id="UP000004440"/>
    </source>
</evidence>
<reference evidence="2 3" key="1">
    <citation type="journal article" date="2011" name="J. Bacteriol.">
        <title>Genome Sequence of an Ammonia-Oxidizing Soil Archaeon, "Candidatus Nitrosoarchaeum koreensis" MY1.</title>
        <authorList>
            <person name="Kim B.K."/>
            <person name="Jung M.Y."/>
            <person name="Yu D.S."/>
            <person name="Park S.J."/>
            <person name="Oh T.K."/>
            <person name="Rhee S.K."/>
            <person name="Kim J.F."/>
        </authorList>
    </citation>
    <scope>NUCLEOTIDE SEQUENCE [LARGE SCALE GENOMIC DNA]</scope>
    <source>
        <strain evidence="2 3">MY1</strain>
    </source>
</reference>
<comment type="caution">
    <text evidence="2">The sequence shown here is derived from an EMBL/GenBank/DDBJ whole genome shotgun (WGS) entry which is preliminary data.</text>
</comment>
<evidence type="ECO:0000313" key="2">
    <source>
        <dbReference type="EMBL" id="EGP93233.1"/>
    </source>
</evidence>
<dbReference type="InterPro" id="IPR013087">
    <property type="entry name" value="Znf_C2H2_type"/>
</dbReference>
<dbReference type="EMBL" id="AFPU01000001">
    <property type="protein sequence ID" value="EGP93233.1"/>
    <property type="molecule type" value="Genomic_DNA"/>
</dbReference>
<dbReference type="RefSeq" id="WP_007549928.1">
    <property type="nucleotide sequence ID" value="NZ_AFPU01000001.1"/>
</dbReference>
<feature type="domain" description="C2H2-type" evidence="1">
    <location>
        <begin position="8"/>
        <end position="30"/>
    </location>
</feature>
<organism evidence="2 3">
    <name type="scientific">Nitrosarchaeum koreense MY1</name>
    <dbReference type="NCBI Taxonomy" id="1001994"/>
    <lineage>
        <taxon>Archaea</taxon>
        <taxon>Nitrososphaerota</taxon>
        <taxon>Nitrososphaeria</taxon>
        <taxon>Nitrosopumilales</taxon>
        <taxon>Nitrosopumilaceae</taxon>
        <taxon>Nitrosarchaeum</taxon>
    </lineage>
</organism>
<dbReference type="Proteomes" id="UP000004440">
    <property type="component" value="Unassembled WGS sequence"/>
</dbReference>
<protein>
    <recommendedName>
        <fullName evidence="1">C2H2-type domain-containing protein</fullName>
    </recommendedName>
</protein>